<sequence>MEQLEQLNILRESNTTLRNENKSHIEIISQLKDELAQAKASPVSSSSSGTENAVKEQERRLLAEENARLKNQLNNNEELKNLMQRFENLKNEFKTKLQGHRTKNKELEKQLADSRASLEATQKELNVVKEQNSDSETVATLKEQLNKLENMSADKDQKFKEEVTRLKTTFEDEKSALQRKLVAEEN</sequence>
<protein>
    <submittedName>
        <fullName evidence="2">Uncharacterized protein</fullName>
    </submittedName>
</protein>
<evidence type="ECO:0000313" key="3">
    <source>
        <dbReference type="Proteomes" id="UP000195602"/>
    </source>
</evidence>
<accession>A0AA91Q3Z8</accession>
<gene>
    <name evidence="2" type="ORF">A9F13_01g01518</name>
</gene>
<dbReference type="Proteomes" id="UP000195602">
    <property type="component" value="Unassembled WGS sequence"/>
</dbReference>
<dbReference type="AlphaFoldDB" id="A0AA91Q3Z8"/>
<comment type="caution">
    <text evidence="2">The sequence shown here is derived from an EMBL/GenBank/DDBJ whole genome shotgun (WGS) entry which is preliminary data.</text>
</comment>
<organism evidence="2 3">
    <name type="scientific">Clavispora lusitaniae</name>
    <name type="common">Candida lusitaniae</name>
    <dbReference type="NCBI Taxonomy" id="36911"/>
    <lineage>
        <taxon>Eukaryota</taxon>
        <taxon>Fungi</taxon>
        <taxon>Dikarya</taxon>
        <taxon>Ascomycota</taxon>
        <taxon>Saccharomycotina</taxon>
        <taxon>Pichiomycetes</taxon>
        <taxon>Metschnikowiaceae</taxon>
        <taxon>Clavispora</taxon>
    </lineage>
</organism>
<dbReference type="KEGG" id="clus:A9F13_01g01518"/>
<feature type="region of interest" description="Disordered" evidence="1">
    <location>
        <begin position="34"/>
        <end position="59"/>
    </location>
</feature>
<evidence type="ECO:0000313" key="2">
    <source>
        <dbReference type="EMBL" id="OVF10739.1"/>
    </source>
</evidence>
<evidence type="ECO:0000256" key="1">
    <source>
        <dbReference type="SAM" id="MobiDB-lite"/>
    </source>
</evidence>
<reference evidence="2 3" key="1">
    <citation type="submission" date="2017-04" db="EMBL/GenBank/DDBJ databases">
        <title>Draft genome of the yeast Clavispora lusitaniae type strain CBS 6936.</title>
        <authorList>
            <person name="Durrens P."/>
            <person name="Klopp C."/>
            <person name="Biteau N."/>
            <person name="Fitton-Ouhabi V."/>
            <person name="Dementhon K."/>
            <person name="Accoceberry I."/>
            <person name="Sherman D.J."/>
            <person name="Noel T."/>
        </authorList>
    </citation>
    <scope>NUCLEOTIDE SEQUENCE [LARGE SCALE GENOMIC DNA]</scope>
    <source>
        <strain evidence="2 3">CBS 6936</strain>
    </source>
</reference>
<name>A0AA91Q3Z8_CLALS</name>
<dbReference type="EMBL" id="LYUB02000001">
    <property type="protein sequence ID" value="OVF10739.1"/>
    <property type="molecule type" value="Genomic_DNA"/>
</dbReference>
<proteinExistence type="predicted"/>